<evidence type="ECO:0000259" key="19">
    <source>
        <dbReference type="Pfam" id="PF00361"/>
    </source>
</evidence>
<keyword evidence="12 18" id="KW-1133">Transmembrane helix</keyword>
<organism evidence="20">
    <name type="scientific">Eurydema maracandica</name>
    <dbReference type="NCBI Taxonomy" id="1380459"/>
    <lineage>
        <taxon>Eukaryota</taxon>
        <taxon>Metazoa</taxon>
        <taxon>Ecdysozoa</taxon>
        <taxon>Arthropoda</taxon>
        <taxon>Hexapoda</taxon>
        <taxon>Insecta</taxon>
        <taxon>Pterygota</taxon>
        <taxon>Neoptera</taxon>
        <taxon>Paraneoptera</taxon>
        <taxon>Hemiptera</taxon>
        <taxon>Heteroptera</taxon>
        <taxon>Panheteroptera</taxon>
        <taxon>Pentatomomorpha</taxon>
        <taxon>Pentatomoidea</taxon>
        <taxon>Pentatomidae</taxon>
        <taxon>Pentatominae</taxon>
        <taxon>Eurydema</taxon>
    </lineage>
</organism>
<evidence type="ECO:0000256" key="15">
    <source>
        <dbReference type="ARBA" id="ARBA00023128"/>
    </source>
</evidence>
<gene>
    <name evidence="20" type="primary">nad2</name>
</gene>
<feature type="transmembrane region" description="Helical" evidence="18">
    <location>
        <begin position="7"/>
        <end position="22"/>
    </location>
</feature>
<evidence type="ECO:0000256" key="16">
    <source>
        <dbReference type="ARBA" id="ARBA00023136"/>
    </source>
</evidence>
<dbReference type="EMBL" id="MF135553">
    <property type="protein sequence ID" value="AUZ97272.1"/>
    <property type="molecule type" value="Genomic_DNA"/>
</dbReference>
<keyword evidence="15 18" id="KW-0496">Mitochondrion</keyword>
<evidence type="ECO:0000256" key="14">
    <source>
        <dbReference type="ARBA" id="ARBA00023075"/>
    </source>
</evidence>
<comment type="catalytic activity">
    <reaction evidence="17 18">
        <text>a ubiquinone + NADH + 5 H(+)(in) = a ubiquinol + NAD(+) + 4 H(+)(out)</text>
        <dbReference type="Rhea" id="RHEA:29091"/>
        <dbReference type="Rhea" id="RHEA-COMP:9565"/>
        <dbReference type="Rhea" id="RHEA-COMP:9566"/>
        <dbReference type="ChEBI" id="CHEBI:15378"/>
        <dbReference type="ChEBI" id="CHEBI:16389"/>
        <dbReference type="ChEBI" id="CHEBI:17976"/>
        <dbReference type="ChEBI" id="CHEBI:57540"/>
        <dbReference type="ChEBI" id="CHEBI:57945"/>
        <dbReference type="EC" id="7.1.1.2"/>
    </reaction>
</comment>
<feature type="transmembrane region" description="Helical" evidence="18">
    <location>
        <begin position="192"/>
        <end position="212"/>
    </location>
</feature>
<dbReference type="SMR" id="A0A343U7T4"/>
<evidence type="ECO:0000256" key="10">
    <source>
        <dbReference type="ARBA" id="ARBA00022967"/>
    </source>
</evidence>
<keyword evidence="16 18" id="KW-0472">Membrane</keyword>
<evidence type="ECO:0000256" key="1">
    <source>
        <dbReference type="ARBA" id="ARBA00003257"/>
    </source>
</evidence>
<dbReference type="Pfam" id="PF00361">
    <property type="entry name" value="Proton_antipo_M"/>
    <property type="match status" value="1"/>
</dbReference>
<evidence type="ECO:0000313" key="20">
    <source>
        <dbReference type="EMBL" id="AUZ97272.1"/>
    </source>
</evidence>
<protein>
    <recommendedName>
        <fullName evidence="5 18">NADH-ubiquinone oxidoreductase chain 2</fullName>
        <ecNumber evidence="4 18">7.1.1.2</ecNumber>
    </recommendedName>
</protein>
<evidence type="ECO:0000256" key="6">
    <source>
        <dbReference type="ARBA" id="ARBA00022448"/>
    </source>
</evidence>
<evidence type="ECO:0000256" key="18">
    <source>
        <dbReference type="RuleBase" id="RU003403"/>
    </source>
</evidence>
<evidence type="ECO:0000256" key="11">
    <source>
        <dbReference type="ARBA" id="ARBA00022982"/>
    </source>
</evidence>
<evidence type="ECO:0000256" key="2">
    <source>
        <dbReference type="ARBA" id="ARBA00004448"/>
    </source>
</evidence>
<feature type="transmembrane region" description="Helical" evidence="18">
    <location>
        <begin position="58"/>
        <end position="83"/>
    </location>
</feature>
<feature type="transmembrane region" description="Helical" evidence="18">
    <location>
        <begin position="144"/>
        <end position="162"/>
    </location>
</feature>
<dbReference type="InterPro" id="IPR050175">
    <property type="entry name" value="Complex_I_Subunit_2"/>
</dbReference>
<keyword evidence="7 18" id="KW-0679">Respiratory chain</keyword>
<feature type="transmembrane region" description="Helical" evidence="18">
    <location>
        <begin position="266"/>
        <end position="284"/>
    </location>
</feature>
<evidence type="ECO:0000256" key="8">
    <source>
        <dbReference type="ARBA" id="ARBA00022692"/>
    </source>
</evidence>
<keyword evidence="6" id="KW-0813">Transport</keyword>
<geneLocation type="mitochondrion" evidence="20"/>
<dbReference type="PANTHER" id="PTHR46552">
    <property type="entry name" value="NADH-UBIQUINONE OXIDOREDUCTASE CHAIN 2"/>
    <property type="match status" value="1"/>
</dbReference>
<accession>A0A343U7T4</accession>
<evidence type="ECO:0000256" key="13">
    <source>
        <dbReference type="ARBA" id="ARBA00023027"/>
    </source>
</evidence>
<keyword evidence="14 18" id="KW-0830">Ubiquinone</keyword>
<sequence>MNMKKSSWLFMLTLVISTMITLSSNNWISMWVGLELNMMSFIPLIVNKINKSSSEAAMIYFLVQSISSMLLIMMVMLLLYKYLLINNNIFMMINISLLIKLGAAPFHMWLPEVMSKMEWSKCIILMTWQKIAPLFMMSNLNSSSIINMSIIWSVGIGSLGGINQSSLRKMMGYSSINHLGWMLAINKSMNLWIMYLMIYSIMILLMCMMFMNYKMYFINQMTSLNMNNTEKISLFIMMLSMGGLPPFIGFLPKWITIQSMMNNKEFIMILFMIMCSLITLMYYLRIMMNMYLSYNSSIKWSNIYYKIKPLTFLTMMINFSLPLILILEMY</sequence>
<keyword evidence="9 18" id="KW-0999">Mitochondrion inner membrane</keyword>
<dbReference type="PRINTS" id="PR01436">
    <property type="entry name" value="NADHDHGNASE2"/>
</dbReference>
<comment type="function">
    <text evidence="18">Core subunit of the mitochondrial membrane respiratory chain NADH dehydrogenase (Complex I) which catalyzes electron transfer from NADH through the respiratory chain, using ubiquinone as an electron acceptor. Essential for the catalytic activity and assembly of complex I.</text>
</comment>
<dbReference type="AlphaFoldDB" id="A0A343U7T4"/>
<feature type="transmembrane region" description="Helical" evidence="18">
    <location>
        <begin position="232"/>
        <end position="254"/>
    </location>
</feature>
<comment type="similarity">
    <text evidence="3 18">Belongs to the complex I subunit 2 family.</text>
</comment>
<keyword evidence="8 18" id="KW-0812">Transmembrane</keyword>
<evidence type="ECO:0000256" key="7">
    <source>
        <dbReference type="ARBA" id="ARBA00022660"/>
    </source>
</evidence>
<proteinExistence type="inferred from homology"/>
<feature type="transmembrane region" description="Helical" evidence="18">
    <location>
        <begin position="89"/>
        <end position="110"/>
    </location>
</feature>
<comment type="subcellular location">
    <subcellularLocation>
        <location evidence="2 18">Mitochondrion inner membrane</location>
        <topology evidence="2 18">Multi-pass membrane protein</topology>
    </subcellularLocation>
</comment>
<dbReference type="EC" id="7.1.1.2" evidence="4 18"/>
<dbReference type="GO" id="GO:0005743">
    <property type="term" value="C:mitochondrial inner membrane"/>
    <property type="evidence" value="ECO:0007669"/>
    <property type="project" value="UniProtKB-SubCell"/>
</dbReference>
<feature type="domain" description="NADH:quinone oxidoreductase/Mrp antiporter transmembrane" evidence="19">
    <location>
        <begin position="24"/>
        <end position="279"/>
    </location>
</feature>
<keyword evidence="13 18" id="KW-0520">NAD</keyword>
<evidence type="ECO:0000256" key="12">
    <source>
        <dbReference type="ARBA" id="ARBA00022989"/>
    </source>
</evidence>
<evidence type="ECO:0000256" key="3">
    <source>
        <dbReference type="ARBA" id="ARBA00007012"/>
    </source>
</evidence>
<evidence type="ECO:0000256" key="9">
    <source>
        <dbReference type="ARBA" id="ARBA00022792"/>
    </source>
</evidence>
<keyword evidence="11 18" id="KW-0249">Electron transport</keyword>
<name>A0A343U7T4_9HEMI</name>
<dbReference type="InterPro" id="IPR001750">
    <property type="entry name" value="ND/Mrp_TM"/>
</dbReference>
<evidence type="ECO:0000256" key="4">
    <source>
        <dbReference type="ARBA" id="ARBA00012944"/>
    </source>
</evidence>
<evidence type="ECO:0000256" key="17">
    <source>
        <dbReference type="ARBA" id="ARBA00049551"/>
    </source>
</evidence>
<dbReference type="InterPro" id="IPR003917">
    <property type="entry name" value="NADH_UbQ_OxRdtase_chain2"/>
</dbReference>
<comment type="function">
    <text evidence="1">Core subunit of the mitochondrial membrane respiratory chain NADH dehydrogenase (Complex I) that is believed to belong to the minimal assembly required for catalysis. Complex I functions in the transfer of electrons from NADH to the respiratory chain. The immediate electron acceptor for the enzyme is believed to be ubiquinone.</text>
</comment>
<dbReference type="GO" id="GO:0006120">
    <property type="term" value="P:mitochondrial electron transport, NADH to ubiquinone"/>
    <property type="evidence" value="ECO:0007669"/>
    <property type="project" value="InterPro"/>
</dbReference>
<evidence type="ECO:0000256" key="5">
    <source>
        <dbReference type="ARBA" id="ARBA00021008"/>
    </source>
</evidence>
<dbReference type="PANTHER" id="PTHR46552:SF1">
    <property type="entry name" value="NADH-UBIQUINONE OXIDOREDUCTASE CHAIN 2"/>
    <property type="match status" value="1"/>
</dbReference>
<keyword evidence="10 18" id="KW-1278">Translocase</keyword>
<reference evidence="20" key="1">
    <citation type="journal article" date="2017" name="Mitochondrial DNA Part B Resour">
        <title>Characterization of the complete mitochondrial genome and phylogenetic implications for Eurydema maracandica (Hemiptera: Pentatomidae).</title>
        <authorList>
            <person name="Zhao W."/>
            <person name="Zhao Q."/>
            <person name="Li M."/>
            <person name="Wei J."/>
            <person name="Zhang X."/>
            <person name="Zhang H."/>
        </authorList>
    </citation>
    <scope>NUCLEOTIDE SEQUENCE</scope>
</reference>
<dbReference type="GO" id="GO:0008137">
    <property type="term" value="F:NADH dehydrogenase (ubiquinone) activity"/>
    <property type="evidence" value="ECO:0007669"/>
    <property type="project" value="UniProtKB-EC"/>
</dbReference>
<feature type="transmembrane region" description="Helical" evidence="18">
    <location>
        <begin position="304"/>
        <end position="327"/>
    </location>
</feature>